<accession>A0ABV9EGA8</accession>
<name>A0ABV9EGA8_9ACTN</name>
<protein>
    <recommendedName>
        <fullName evidence="4">Tetratricopeptide repeat protein</fullName>
    </recommendedName>
</protein>
<gene>
    <name evidence="2" type="ORF">ACFO8L_21105</name>
</gene>
<evidence type="ECO:0000256" key="1">
    <source>
        <dbReference type="SAM" id="MobiDB-lite"/>
    </source>
</evidence>
<keyword evidence="3" id="KW-1185">Reference proteome</keyword>
<dbReference type="Gene3D" id="1.25.40.10">
    <property type="entry name" value="Tetratricopeptide repeat domain"/>
    <property type="match status" value="1"/>
</dbReference>
<comment type="caution">
    <text evidence="2">The sequence shown here is derived from an EMBL/GenBank/DDBJ whole genome shotgun (WGS) entry which is preliminary data.</text>
</comment>
<reference evidence="3" key="1">
    <citation type="journal article" date="2019" name="Int. J. Syst. Evol. Microbiol.">
        <title>The Global Catalogue of Microorganisms (GCM) 10K type strain sequencing project: providing services to taxonomists for standard genome sequencing and annotation.</title>
        <authorList>
            <consortium name="The Broad Institute Genomics Platform"/>
            <consortium name="The Broad Institute Genome Sequencing Center for Infectious Disease"/>
            <person name="Wu L."/>
            <person name="Ma J."/>
        </authorList>
    </citation>
    <scope>NUCLEOTIDE SEQUENCE [LARGE SCALE GENOMIC DNA]</scope>
    <source>
        <strain evidence="3">CCUG 49560</strain>
    </source>
</reference>
<evidence type="ECO:0000313" key="2">
    <source>
        <dbReference type="EMBL" id="MFC4588602.1"/>
    </source>
</evidence>
<organism evidence="2 3">
    <name type="scientific">Sphaerisporangium corydalis</name>
    <dbReference type="NCBI Taxonomy" id="1441875"/>
    <lineage>
        <taxon>Bacteria</taxon>
        <taxon>Bacillati</taxon>
        <taxon>Actinomycetota</taxon>
        <taxon>Actinomycetes</taxon>
        <taxon>Streptosporangiales</taxon>
        <taxon>Streptosporangiaceae</taxon>
        <taxon>Sphaerisporangium</taxon>
    </lineage>
</organism>
<dbReference type="EMBL" id="JBHSFN010000012">
    <property type="protein sequence ID" value="MFC4588602.1"/>
    <property type="molecule type" value="Genomic_DNA"/>
</dbReference>
<evidence type="ECO:0000313" key="3">
    <source>
        <dbReference type="Proteomes" id="UP001595891"/>
    </source>
</evidence>
<feature type="compositionally biased region" description="Low complexity" evidence="1">
    <location>
        <begin position="83"/>
        <end position="117"/>
    </location>
</feature>
<dbReference type="Proteomes" id="UP001595891">
    <property type="component" value="Unassembled WGS sequence"/>
</dbReference>
<dbReference type="InterPro" id="IPR011990">
    <property type="entry name" value="TPR-like_helical_dom_sf"/>
</dbReference>
<proteinExistence type="predicted"/>
<feature type="region of interest" description="Disordered" evidence="1">
    <location>
        <begin position="83"/>
        <end position="122"/>
    </location>
</feature>
<sequence>MLAREKRLRAIGAAGAAVLSHVPYHQARTEQVAAEVRLTDVRRDDGAPAGGRSAVWLYNEVKSRRVLVALAALHAFELHLEAAGHPTGTSPAPTPSTRGPSADASPTITSPTVTSSTDASPMVTSPTGWPFMIGPSAGSVEEARALVTGALTEICRFQRAEGFLMAQVGRGIGDISTSEKKARTTGAAPRPPVWPATPLGRVASAAWAGRLTVFAGALEPVLSAAARAVTEPPAGWAADNAALLSDLTFRAFLGDPYCPVGRQAAALTAYWFERGLKLLAGGWIGDLHSAELSLAAVRRRGTDPRAEASAQVAVLRSLLEAGTLHARAGREGARAVGALCELTGWDTAAGRPGGTRPGEHTDLRALCDAATRHGIALLRFGDLRGARAAYELAASVTEGGLAAFDKKEARSYELRARHNIADVLIAEGRPRQALSVIDETYTDRRAAAAASASAPVPASIPASIPASVPAPREGDAHWRRVTLSAEVRVRALSRAGRVVEAVVAAEEIVADRRDRLGGVDNVSTAGARVSLAEALLAAGHPAEARHHVEDARQYRRGRLVATGYWPQYDKVLLARVHLALGDPGAAVDTLEGAVVTGEWFAGAVSFRLSLAARRALALARAALDGPEEAMTALRALCDLIPGPASPADPLALALRRDVSELLLATGDGASAMRLLREVRGAEHASADDPPGQARTLMLEARAAELLGVPAPGVRAAHGLDPTHLVLLQYAYDEAARAGSRDPGPAGELLAPLLCRTSLAHGRPALGDGHPLHARARALADQIGLPRPPDPHVSEWEHY</sequence>
<evidence type="ECO:0008006" key="4">
    <source>
        <dbReference type="Google" id="ProtNLM"/>
    </source>
</evidence>
<dbReference type="RefSeq" id="WP_262845095.1">
    <property type="nucleotide sequence ID" value="NZ_JANZYP010000036.1"/>
</dbReference>
<dbReference type="SUPFAM" id="SSF48452">
    <property type="entry name" value="TPR-like"/>
    <property type="match status" value="2"/>
</dbReference>